<dbReference type="PROSITE" id="PS50075">
    <property type="entry name" value="CARRIER"/>
    <property type="match status" value="2"/>
</dbReference>
<dbReference type="Pfam" id="PF13193">
    <property type="entry name" value="AMP-binding_C"/>
    <property type="match status" value="2"/>
</dbReference>
<comment type="cofactor">
    <cofactor evidence="1">
        <name>pantetheine 4'-phosphate</name>
        <dbReference type="ChEBI" id="CHEBI:47942"/>
    </cofactor>
</comment>
<feature type="domain" description="Carrier" evidence="7">
    <location>
        <begin position="1586"/>
        <end position="1661"/>
    </location>
</feature>
<dbReference type="Proteomes" id="UP001501842">
    <property type="component" value="Unassembled WGS sequence"/>
</dbReference>
<dbReference type="Pfam" id="PF00501">
    <property type="entry name" value="AMP-binding"/>
    <property type="match status" value="1"/>
</dbReference>
<reference evidence="8 9" key="1">
    <citation type="journal article" date="2019" name="Int. J. Syst. Evol. Microbiol.">
        <title>The Global Catalogue of Microorganisms (GCM) 10K type strain sequencing project: providing services to taxonomists for standard genome sequencing and annotation.</title>
        <authorList>
            <consortium name="The Broad Institute Genomics Platform"/>
            <consortium name="The Broad Institute Genome Sequencing Center for Infectious Disease"/>
            <person name="Wu L."/>
            <person name="Ma J."/>
        </authorList>
    </citation>
    <scope>NUCLEOTIDE SEQUENCE [LARGE SCALE GENOMIC DNA]</scope>
    <source>
        <strain evidence="8 9">JCM 8201</strain>
    </source>
</reference>
<dbReference type="InterPro" id="IPR020806">
    <property type="entry name" value="PKS_PP-bd"/>
</dbReference>
<dbReference type="PANTHER" id="PTHR45527:SF14">
    <property type="entry name" value="PLIPASTATIN SYNTHASE SUBUNIT B"/>
    <property type="match status" value="1"/>
</dbReference>
<dbReference type="InterPro" id="IPR023213">
    <property type="entry name" value="CAT-like_dom_sf"/>
</dbReference>
<comment type="caution">
    <text evidence="8">The sequence shown here is derived from an EMBL/GenBank/DDBJ whole genome shotgun (WGS) entry which is preliminary data.</text>
</comment>
<proteinExistence type="predicted"/>
<dbReference type="PANTHER" id="PTHR45527">
    <property type="entry name" value="NONRIBOSOMAL PEPTIDE SYNTHETASE"/>
    <property type="match status" value="1"/>
</dbReference>
<evidence type="ECO:0000256" key="1">
    <source>
        <dbReference type="ARBA" id="ARBA00001957"/>
    </source>
</evidence>
<dbReference type="InterPro" id="IPR000873">
    <property type="entry name" value="AMP-dep_synth/lig_dom"/>
</dbReference>
<feature type="region of interest" description="Disordered" evidence="6">
    <location>
        <begin position="513"/>
        <end position="535"/>
    </location>
</feature>
<sequence length="2154" mass="235193">MSSSELLPLSAAQQSVWYAQQLHPEIPFCIAQYIEIEGAFDPELFAETVRIGAHEGEALWFRLVEKDGIPYQALDRAPRPAPSFIDFSGERDPRAAATAWIDVEMHSPIDLMGDELYVSYILRLAPDLHWWFMRGHHIMIDGYSGAILNSRGSEVYTALARGEEYTPKRHGDYRAMLEEEASYRESERYEADKAYWTERFADRPDAVSLTRKTGGPTDRYLRRTAMLGLEETRRVAAGARRLRTATPGLAIAASAALVAETTGAEDVILGIAVTGRVTRLARETPTHMASILPLRIDVRPEMTIEELTRQASRSTARLLRHQRYRREDLIRDLNLVNRRIHGPVINIMAYDYTADWGGMKATQFPLSNGPVEDLAIAIFDAADGRGARIDFDAHPELYTEAEVEAHQERYLRLLGAMAEADPSTRLCDLDLMDEGERELVRRAWSDSGLDAEPDAGPRAAAAPSDKRLVAYVVPAPGATISSEELRAFVQEHLPSAMVPSAIMVMDELPLTPNGKVDTKNLPKPELAPQTTEYRAPSTERERVLCAIVGELLGVDEVGVDDDFFALGGNSLLAMRVVAKARAAFGVELPLRVLFEEPTVAGLAAQLTGAAQARAALVRAERPAQIPLSYAQQRLWFLNKFEGPSATYNMPLALRLTGPLDHAALQDALADVVGRHESLRTVFPDSGGTPRQQILPPAAARPQVEVADVTEAELPAALAQAAGYPFDISVEPPLRAHLLRLADDLHVAVLVVHHVATDGWSLAPLARDVITAYLARASGEEPRWEPLPVQYADYTLWQQELFGSEDDPGSLMSRQIAYWKEALAGLPEELDLPADRPRPDQASYRGGTVHFELSADVQRRINELAAQTHSSPFMVAQAAYAVLLSRLGGGEDIPVGSPIAGRTDEALDDLVGMFVNMLVLRTDVSGDPSFRALVSRVRETDLAAYAHQDLPFERLVELLNPSRHMGRHPLFQHGLTFQNNPEARLELDGFTAEPEPLRAAVSRFDTLFVLTERFGPGGEPAGLTGELEYALDLYDPATARGLVSRFELLLTGLLAFPDAPIGTAPLLAGDERVTILEEWSGGTVAPAAPEDRSTIHAVFEAWAARNPGAPAVTYRDVTLTYGELNARANRLARRLVELGAGPERFVALKLPRSEELVVAVLAVLKTGAAYVPIDPDYPEDRIAYTLQDSAPVFTVDAELLASSDLEAYPADDLNVRMSPDNPAYVIYTSGSTGRPKGVVVPHHNAVRLMTSTEQWFGFGPDDVWTLFHSYAFDFSVWELWGPLLYGGRLVVVPFEVSRSPEEFLDLLARERVTVLNQTPSAFYQLMAVDDGRDLALRHIVFGGEALELKRLSDWYAHGRDTVLVNMYGITETTVHVSYIALDEAYCQNAPGSVIGAGIPDLKVYVLDGRLQPVPPGVVGELYVAGEGLARGYHGQSGLSASRFVADPFGAPGSRMYRSGDLARWQPDGNLEYLGRADDQVKIRGFRIELGEIEAVLAKHPEITDVAVVVREDRPGDKRLVAYIVNTAGTENGELDTVGLRAFAGQDLPDHMIPAAFVTLEALPLTGNGKLDRRALPAPVVRVGEGRAPASEREEVFADLFAEVLGLSERPGTEDGFFDLGGDSIIAIQLVSRARQSGLVVTPREVFQHQTVAALAGLAREAGEDDAVEAEPEGAGIGPVPVTPIVAWLRERGGVMDGFHQSMLLRVPGELGVDHLTAALQAVLDHHDVLRLRMEGWQPVVQHVGTVRADGLVHRVEVSDGDFQSAVDEQVALAASGLNPAEGVMARLVWLDAGPGVQGRLLFVLHHLVVDGVSWRILLPDLVTAWGASVMGLEPELAPVPTSFRRWAQRLTAEATDPGRAEELDTWLDLVEGTNPRLASRALDPAVDTAETVRRIDLTLDARTTEAVLTTVPAAFHGRVNDVLLTALSLAAAHWRKQRGGRGTGLLVDLEGHGREEIVPGVDLSRTVGWFTTIHPVRLDPGQAEWGEITSGGAAAGQALKRVKEQLRQVPDNGIGYGLLRHLNEETAEELEDLPRAQVAFNYLGRVGQDEGDWSPAPERLPSGEDPRMSAAHALEVNALTHDRPGGPELTATWSWPSALFSEEEVRGFGEAWFEALRGLVAHAEDEGAGGFTSSDLLVELDQMEIDKLQAAWRGK</sequence>
<name>A0ABN3UAA9_9ACTN</name>
<dbReference type="InterPro" id="IPR020845">
    <property type="entry name" value="AMP-binding_CS"/>
</dbReference>
<evidence type="ECO:0000256" key="3">
    <source>
        <dbReference type="ARBA" id="ARBA00022553"/>
    </source>
</evidence>
<dbReference type="InterPro" id="IPR036736">
    <property type="entry name" value="ACP-like_sf"/>
</dbReference>
<keyword evidence="9" id="KW-1185">Reference proteome</keyword>
<dbReference type="RefSeq" id="WP_344451136.1">
    <property type="nucleotide sequence ID" value="NZ_BAAATZ010000012.1"/>
</dbReference>
<dbReference type="CDD" id="cd17643">
    <property type="entry name" value="A_NRPS_Cytc1-like"/>
    <property type="match status" value="1"/>
</dbReference>
<dbReference type="InterPro" id="IPR010071">
    <property type="entry name" value="AA_adenyl_dom"/>
</dbReference>
<evidence type="ECO:0000313" key="8">
    <source>
        <dbReference type="EMBL" id="GAA2726999.1"/>
    </source>
</evidence>
<evidence type="ECO:0000256" key="6">
    <source>
        <dbReference type="SAM" id="MobiDB-lite"/>
    </source>
</evidence>
<dbReference type="InterPro" id="IPR045851">
    <property type="entry name" value="AMP-bd_C_sf"/>
</dbReference>
<dbReference type="NCBIfam" id="TIGR01733">
    <property type="entry name" value="AA-adenyl-dom"/>
    <property type="match status" value="1"/>
</dbReference>
<dbReference type="InterPro" id="IPR001242">
    <property type="entry name" value="Condensation_dom"/>
</dbReference>
<dbReference type="Gene3D" id="1.10.1200.10">
    <property type="entry name" value="ACP-like"/>
    <property type="match status" value="2"/>
</dbReference>
<dbReference type="SUPFAM" id="SSF52777">
    <property type="entry name" value="CoA-dependent acyltransferases"/>
    <property type="match status" value="6"/>
</dbReference>
<keyword evidence="5" id="KW-0045">Antibiotic biosynthesis</keyword>
<organism evidence="8 9">
    <name type="scientific">Actinocorallia aurantiaca</name>
    <dbReference type="NCBI Taxonomy" id="46204"/>
    <lineage>
        <taxon>Bacteria</taxon>
        <taxon>Bacillati</taxon>
        <taxon>Actinomycetota</taxon>
        <taxon>Actinomycetes</taxon>
        <taxon>Streptosporangiales</taxon>
        <taxon>Thermomonosporaceae</taxon>
        <taxon>Actinocorallia</taxon>
    </lineage>
</organism>
<dbReference type="InterPro" id="IPR025110">
    <property type="entry name" value="AMP-bd_C"/>
</dbReference>
<dbReference type="InterPro" id="IPR010060">
    <property type="entry name" value="NRPS_synth"/>
</dbReference>
<dbReference type="InterPro" id="IPR006162">
    <property type="entry name" value="Ppantetheine_attach_site"/>
</dbReference>
<dbReference type="Gene3D" id="3.30.559.30">
    <property type="entry name" value="Nonribosomal peptide synthetase, condensation domain"/>
    <property type="match status" value="3"/>
</dbReference>
<protein>
    <recommendedName>
        <fullName evidence="7">Carrier domain-containing protein</fullName>
    </recommendedName>
</protein>
<evidence type="ECO:0000256" key="2">
    <source>
        <dbReference type="ARBA" id="ARBA00022450"/>
    </source>
</evidence>
<feature type="domain" description="Carrier" evidence="7">
    <location>
        <begin position="535"/>
        <end position="610"/>
    </location>
</feature>
<keyword evidence="2" id="KW-0596">Phosphopantetheine</keyword>
<dbReference type="NCBIfam" id="TIGR01720">
    <property type="entry name" value="NRPS-para261"/>
    <property type="match status" value="1"/>
</dbReference>
<dbReference type="Gene3D" id="3.30.300.30">
    <property type="match status" value="2"/>
</dbReference>
<dbReference type="SUPFAM" id="SSF56801">
    <property type="entry name" value="Acetyl-CoA synthetase-like"/>
    <property type="match status" value="2"/>
</dbReference>
<accession>A0ABN3UAA9</accession>
<dbReference type="CDD" id="cd19534">
    <property type="entry name" value="E_NRPS"/>
    <property type="match status" value="1"/>
</dbReference>
<evidence type="ECO:0000259" key="7">
    <source>
        <dbReference type="PROSITE" id="PS50075"/>
    </source>
</evidence>
<dbReference type="Pfam" id="PF00550">
    <property type="entry name" value="PP-binding"/>
    <property type="match status" value="2"/>
</dbReference>
<dbReference type="InterPro" id="IPR042099">
    <property type="entry name" value="ANL_N_sf"/>
</dbReference>
<dbReference type="InterPro" id="IPR009081">
    <property type="entry name" value="PP-bd_ACP"/>
</dbReference>
<evidence type="ECO:0000256" key="4">
    <source>
        <dbReference type="ARBA" id="ARBA00022737"/>
    </source>
</evidence>
<dbReference type="Pfam" id="PF00668">
    <property type="entry name" value="Condensation"/>
    <property type="match status" value="3"/>
</dbReference>
<keyword evidence="3" id="KW-0597">Phosphoprotein</keyword>
<dbReference type="EMBL" id="BAAATZ010000012">
    <property type="protein sequence ID" value="GAA2726999.1"/>
    <property type="molecule type" value="Genomic_DNA"/>
</dbReference>
<dbReference type="SUPFAM" id="SSF47336">
    <property type="entry name" value="ACP-like"/>
    <property type="match status" value="2"/>
</dbReference>
<keyword evidence="4" id="KW-0677">Repeat</keyword>
<evidence type="ECO:0000256" key="5">
    <source>
        <dbReference type="ARBA" id="ARBA00023194"/>
    </source>
</evidence>
<dbReference type="PROSITE" id="PS00012">
    <property type="entry name" value="PHOSPHOPANTETHEINE"/>
    <property type="match status" value="2"/>
</dbReference>
<dbReference type="Gene3D" id="3.40.50.12780">
    <property type="entry name" value="N-terminal domain of ligase-like"/>
    <property type="match status" value="1"/>
</dbReference>
<dbReference type="SMART" id="SM00823">
    <property type="entry name" value="PKS_PP"/>
    <property type="match status" value="2"/>
</dbReference>
<dbReference type="CDD" id="cd19540">
    <property type="entry name" value="LCL_NRPS-like"/>
    <property type="match status" value="1"/>
</dbReference>
<gene>
    <name evidence="8" type="ORF">GCM10010439_31600</name>
</gene>
<dbReference type="PROSITE" id="PS00455">
    <property type="entry name" value="AMP_BINDING"/>
    <property type="match status" value="1"/>
</dbReference>
<evidence type="ECO:0000313" key="9">
    <source>
        <dbReference type="Proteomes" id="UP001501842"/>
    </source>
</evidence>
<dbReference type="Gene3D" id="3.30.559.10">
    <property type="entry name" value="Chloramphenicol acetyltransferase-like domain"/>
    <property type="match status" value="3"/>
</dbReference>